<comment type="caution">
    <text evidence="3">The sequence shown here is derived from an EMBL/GenBank/DDBJ whole genome shotgun (WGS) entry which is preliminary data.</text>
</comment>
<dbReference type="SUPFAM" id="SSF56529">
    <property type="entry name" value="FAH"/>
    <property type="match status" value="1"/>
</dbReference>
<dbReference type="Pfam" id="PF01557">
    <property type="entry name" value="FAA_hydrolase"/>
    <property type="match status" value="1"/>
</dbReference>
<gene>
    <name evidence="3" type="ORF">Rhow_000496</name>
</gene>
<evidence type="ECO:0000313" key="3">
    <source>
        <dbReference type="EMBL" id="GCE44870.1"/>
    </source>
</evidence>
<sequence length="289" mass="30303">MDRRVRRHDCHTASNLMTAEASVTQRAPSIEVAADRLTAAAATARPCAPVRDLLGTTDIGAAYAVQQLLTDRRLAAGGTVTGRKIGLTSPAVQQQLGVDQPDFGVLFADMDVTALPEVPSGRLLQPKAEAEIAFVLGADLIDGDLDDTQIRAAVARAAAALEIVDSRIADWDITITDTVADNGSSGLYVLGENWLTLDEFEPRDVVMRLYSGDALVSEGTGAACLGDPLQALAWLARTAREYGQPLRAGQVILSGALGPMVPTPPGTTVRAELSTLGTVTATFSKGTHS</sequence>
<dbReference type="InterPro" id="IPR011234">
    <property type="entry name" value="Fumarylacetoacetase-like_C"/>
</dbReference>
<evidence type="ECO:0000256" key="1">
    <source>
        <dbReference type="ARBA" id="ARBA00023239"/>
    </source>
</evidence>
<protein>
    <submittedName>
        <fullName evidence="3">2-keto-4-pentenoate hydratase</fullName>
    </submittedName>
</protein>
<organism evidence="3 4">
    <name type="scientific">Rhodococcus wratislaviensis</name>
    <name type="common">Tsukamurella wratislaviensis</name>
    <dbReference type="NCBI Taxonomy" id="44752"/>
    <lineage>
        <taxon>Bacteria</taxon>
        <taxon>Bacillati</taxon>
        <taxon>Actinomycetota</taxon>
        <taxon>Actinomycetes</taxon>
        <taxon>Mycobacteriales</taxon>
        <taxon>Nocardiaceae</taxon>
        <taxon>Rhodococcus</taxon>
    </lineage>
</organism>
<dbReference type="PANTHER" id="PTHR30143:SF0">
    <property type="entry name" value="2-KETO-4-PENTENOATE HYDRATASE"/>
    <property type="match status" value="1"/>
</dbReference>
<evidence type="ECO:0000259" key="2">
    <source>
        <dbReference type="Pfam" id="PF01557"/>
    </source>
</evidence>
<keyword evidence="1" id="KW-0456">Lyase</keyword>
<dbReference type="GO" id="GO:0008684">
    <property type="term" value="F:2-oxopent-4-enoate hydratase activity"/>
    <property type="evidence" value="ECO:0007669"/>
    <property type="project" value="TreeGrafter"/>
</dbReference>
<name>A0A402CMK4_RHOWR</name>
<dbReference type="GO" id="GO:0005737">
    <property type="term" value="C:cytoplasm"/>
    <property type="evidence" value="ECO:0007669"/>
    <property type="project" value="TreeGrafter"/>
</dbReference>
<dbReference type="AlphaFoldDB" id="A0A402CMK4"/>
<evidence type="ECO:0000313" key="4">
    <source>
        <dbReference type="Proteomes" id="UP000287519"/>
    </source>
</evidence>
<accession>A0A402CMK4</accession>
<dbReference type="Proteomes" id="UP000287519">
    <property type="component" value="Unassembled WGS sequence"/>
</dbReference>
<dbReference type="EMBL" id="BHYM01000115">
    <property type="protein sequence ID" value="GCE44870.1"/>
    <property type="molecule type" value="Genomic_DNA"/>
</dbReference>
<dbReference type="Gene3D" id="3.90.850.10">
    <property type="entry name" value="Fumarylacetoacetase-like, C-terminal domain"/>
    <property type="match status" value="1"/>
</dbReference>
<proteinExistence type="predicted"/>
<dbReference type="PANTHER" id="PTHR30143">
    <property type="entry name" value="ACID HYDRATASE"/>
    <property type="match status" value="1"/>
</dbReference>
<keyword evidence="4" id="KW-1185">Reference proteome</keyword>
<dbReference type="InterPro" id="IPR036663">
    <property type="entry name" value="Fumarylacetoacetase_C_sf"/>
</dbReference>
<dbReference type="InterPro" id="IPR050772">
    <property type="entry name" value="Hydratase-Decarb/MhpD_sf"/>
</dbReference>
<reference evidence="3 4" key="1">
    <citation type="submission" date="2018-11" db="EMBL/GenBank/DDBJ databases">
        <title>Microbial catabolism of amino acid.</title>
        <authorList>
            <person name="Hibi M."/>
            <person name="Ogawa J."/>
        </authorList>
    </citation>
    <scope>NUCLEOTIDE SEQUENCE [LARGE SCALE GENOMIC DNA]</scope>
    <source>
        <strain evidence="3 4">C31-06</strain>
    </source>
</reference>
<feature type="domain" description="Fumarylacetoacetase-like C-terminal" evidence="2">
    <location>
        <begin position="121"/>
        <end position="283"/>
    </location>
</feature>